<evidence type="ECO:0000256" key="4">
    <source>
        <dbReference type="ARBA" id="ARBA00022801"/>
    </source>
</evidence>
<keyword evidence="2 7" id="KW-0963">Cytoplasm</keyword>
<keyword evidence="6 7" id="KW-0694">RNA-binding</keyword>
<dbReference type="NCBIfam" id="TIGR00358">
    <property type="entry name" value="3_prime_RNase"/>
    <property type="match status" value="1"/>
</dbReference>
<dbReference type="InterPro" id="IPR050180">
    <property type="entry name" value="RNR_Ribonuclease"/>
</dbReference>
<name>A0ABU5I329_9HYPH</name>
<dbReference type="Pfam" id="PF00575">
    <property type="entry name" value="S1"/>
    <property type="match status" value="1"/>
</dbReference>
<dbReference type="InterPro" id="IPR003029">
    <property type="entry name" value="S1_domain"/>
</dbReference>
<accession>A0ABU5I329</accession>
<evidence type="ECO:0000256" key="1">
    <source>
        <dbReference type="ARBA" id="ARBA00001849"/>
    </source>
</evidence>
<dbReference type="SMART" id="SM00316">
    <property type="entry name" value="S1"/>
    <property type="match status" value="1"/>
</dbReference>
<dbReference type="InterPro" id="IPR022966">
    <property type="entry name" value="RNase_II/R_CS"/>
</dbReference>
<comment type="subcellular location">
    <subcellularLocation>
        <location evidence="7">Cytoplasm</location>
    </subcellularLocation>
</comment>
<dbReference type="PANTHER" id="PTHR23355:SF9">
    <property type="entry name" value="DIS3-LIKE EXONUCLEASE 2"/>
    <property type="match status" value="1"/>
</dbReference>
<dbReference type="InterPro" id="IPR040476">
    <property type="entry name" value="CSD2"/>
</dbReference>
<dbReference type="InterPro" id="IPR001900">
    <property type="entry name" value="RNase_II/R"/>
</dbReference>
<comment type="caution">
    <text evidence="10">The sequence shown here is derived from an EMBL/GenBank/DDBJ whole genome shotgun (WGS) entry which is preliminary data.</text>
</comment>
<dbReference type="HAMAP" id="MF_01895">
    <property type="entry name" value="RNase_R"/>
    <property type="match status" value="1"/>
</dbReference>
<feature type="compositionally biased region" description="Basic residues" evidence="8">
    <location>
        <begin position="730"/>
        <end position="741"/>
    </location>
</feature>
<evidence type="ECO:0000313" key="11">
    <source>
        <dbReference type="Proteomes" id="UP001294412"/>
    </source>
</evidence>
<evidence type="ECO:0000256" key="6">
    <source>
        <dbReference type="ARBA" id="ARBA00022884"/>
    </source>
</evidence>
<dbReference type="EC" id="3.1.13.1" evidence="7"/>
<comment type="function">
    <text evidence="7">3'-5' exoribonuclease that releases 5'-nucleoside monophosphates and is involved in maturation of structured RNAs.</text>
</comment>
<keyword evidence="5 7" id="KW-0269">Exonuclease</keyword>
<keyword evidence="3 7" id="KW-0540">Nuclease</keyword>
<evidence type="ECO:0000259" key="9">
    <source>
        <dbReference type="PROSITE" id="PS50126"/>
    </source>
</evidence>
<evidence type="ECO:0000256" key="7">
    <source>
        <dbReference type="HAMAP-Rule" id="MF_01895"/>
    </source>
</evidence>
<protein>
    <recommendedName>
        <fullName evidence="7">Ribonuclease R</fullName>
        <shortName evidence="7">RNase R</shortName>
        <ecNumber evidence="7">3.1.13.1</ecNumber>
    </recommendedName>
</protein>
<evidence type="ECO:0000256" key="8">
    <source>
        <dbReference type="SAM" id="MobiDB-lite"/>
    </source>
</evidence>
<gene>
    <name evidence="7 10" type="primary">rnr</name>
    <name evidence="10" type="ORF">U0C82_11530</name>
</gene>
<dbReference type="PROSITE" id="PS01175">
    <property type="entry name" value="RIBONUCLEASE_II"/>
    <property type="match status" value="1"/>
</dbReference>
<dbReference type="CDD" id="cd04471">
    <property type="entry name" value="S1_RNase_R"/>
    <property type="match status" value="1"/>
</dbReference>
<reference evidence="10 11" key="1">
    <citation type="submission" date="2023-12" db="EMBL/GenBank/DDBJ databases">
        <title>Description of Novel Strain Fulvimarina sp. 2208YS6-2-32 isolated from Uroteuthis (Photololigo) edulis.</title>
        <authorList>
            <person name="Park J.-S."/>
        </authorList>
    </citation>
    <scope>NUCLEOTIDE SEQUENCE [LARGE SCALE GENOMIC DNA]</scope>
    <source>
        <strain evidence="10 11">2208YS6-2-32</strain>
    </source>
</reference>
<organism evidence="10 11">
    <name type="scientific">Fulvimarina uroteuthidis</name>
    <dbReference type="NCBI Taxonomy" id="3098149"/>
    <lineage>
        <taxon>Bacteria</taxon>
        <taxon>Pseudomonadati</taxon>
        <taxon>Pseudomonadota</taxon>
        <taxon>Alphaproteobacteria</taxon>
        <taxon>Hyphomicrobiales</taxon>
        <taxon>Aurantimonadaceae</taxon>
        <taxon>Fulvimarina</taxon>
    </lineage>
</organism>
<dbReference type="NCBIfam" id="TIGR02063">
    <property type="entry name" value="RNase_R"/>
    <property type="match status" value="1"/>
</dbReference>
<dbReference type="RefSeq" id="WP_322187254.1">
    <property type="nucleotide sequence ID" value="NZ_JAXLPB010000003.1"/>
</dbReference>
<keyword evidence="11" id="KW-1185">Reference proteome</keyword>
<dbReference type="Proteomes" id="UP001294412">
    <property type="component" value="Unassembled WGS sequence"/>
</dbReference>
<comment type="similarity">
    <text evidence="7">Belongs to the RNR ribonuclease family. RNase R subfamily.</text>
</comment>
<dbReference type="EMBL" id="JAXLPB010000003">
    <property type="protein sequence ID" value="MDY8109770.1"/>
    <property type="molecule type" value="Genomic_DNA"/>
</dbReference>
<evidence type="ECO:0000256" key="3">
    <source>
        <dbReference type="ARBA" id="ARBA00022722"/>
    </source>
</evidence>
<dbReference type="SUPFAM" id="SSF50249">
    <property type="entry name" value="Nucleic acid-binding proteins"/>
    <property type="match status" value="2"/>
</dbReference>
<dbReference type="SMART" id="SM00955">
    <property type="entry name" value="RNB"/>
    <property type="match status" value="1"/>
</dbReference>
<dbReference type="InterPro" id="IPR011805">
    <property type="entry name" value="RNase_R"/>
</dbReference>
<proteinExistence type="inferred from homology"/>
<sequence length="753" mass="82953">MARKGPRSQTPEFNRESVLRFIADNPGRSSKRDIAKAFDIKGDRRIVLKDLLADLQAEGLLSGSRKSFQRPGELPSVTVLEIRSRDADGGLLAEPAEWDETQGERPRLPVRQNDRTQTAGLGERILAKIEDAEDGTKLARVIRVLQKSRSLMLGVFRADKHGGGRVEPVERKQNEILIRPGDENGARDGDLVEADTPKQKRLGLALGRIVEVVGSSGSERAISAIALHAHGIPHIFPENVLSEADAATAATMENREDWRSLPLVTIDPVDAKDHDDAVHAVHDEDPANPGGMIVTVAIADVSAYVRSGTKLDAEARLRGNSVYFPDRVVPMLPERISNDLCSLKEGVDRPALAVRMVIGGDGRKRSHSFHRIMMTSRAKLAYEAAQAAIDDTPNEVADEVRETMLRPLWDAYRLVSRARDARGPLALELPERKLKLDETGRVKHVVTPERLDAHRLIEEFMILANVSAAETLEAKRQALIYRVHDTPALAKLESLREFLKTLEISLAKSGALRPSHFNGILQQVKATDHESLVNEVVLRTQSQAVYQPENIGHFGLNLARYAHFTSPIRRYADLIVHRALVTALDLGDDGLTKAEEADLVETAEAISQAERRAMAAERDTVDRLIAHFLADQVGEDFAGRITGVTRAGLFVALPAYGADGFVPISTLGAEYFRHDEAARTIAGERSGKGWRLGDAVEVRIVDVVPLAGSMQFEMLTEPRALPRGTQSFHKAQRSTRNHQRAAKSPGAKARKRR</sequence>
<evidence type="ECO:0000256" key="5">
    <source>
        <dbReference type="ARBA" id="ARBA00022839"/>
    </source>
</evidence>
<dbReference type="PROSITE" id="PS50126">
    <property type="entry name" value="S1"/>
    <property type="match status" value="1"/>
</dbReference>
<comment type="catalytic activity">
    <reaction evidence="1 7">
        <text>Exonucleolytic cleavage in the 3'- to 5'-direction to yield nucleoside 5'-phosphates.</text>
        <dbReference type="EC" id="3.1.13.1"/>
    </reaction>
</comment>
<feature type="region of interest" description="Disordered" evidence="8">
    <location>
        <begin position="721"/>
        <end position="753"/>
    </location>
</feature>
<evidence type="ECO:0000256" key="2">
    <source>
        <dbReference type="ARBA" id="ARBA00022490"/>
    </source>
</evidence>
<feature type="domain" description="S1 motif" evidence="9">
    <location>
        <begin position="634"/>
        <end position="715"/>
    </location>
</feature>
<keyword evidence="4 7" id="KW-0378">Hydrolase</keyword>
<dbReference type="PANTHER" id="PTHR23355">
    <property type="entry name" value="RIBONUCLEASE"/>
    <property type="match status" value="1"/>
</dbReference>
<evidence type="ECO:0000313" key="10">
    <source>
        <dbReference type="EMBL" id="MDY8109770.1"/>
    </source>
</evidence>
<dbReference type="InterPro" id="IPR004476">
    <property type="entry name" value="RNase_II/RNase_R"/>
</dbReference>
<dbReference type="Pfam" id="PF00773">
    <property type="entry name" value="RNB"/>
    <property type="match status" value="1"/>
</dbReference>
<dbReference type="Pfam" id="PF17876">
    <property type="entry name" value="CSD2"/>
    <property type="match status" value="1"/>
</dbReference>
<dbReference type="InterPro" id="IPR012340">
    <property type="entry name" value="NA-bd_OB-fold"/>
</dbReference>
<dbReference type="Gene3D" id="2.40.50.140">
    <property type="entry name" value="Nucleic acid-binding proteins"/>
    <property type="match status" value="1"/>
</dbReference>